<proteinExistence type="predicted"/>
<dbReference type="InterPro" id="IPR013083">
    <property type="entry name" value="Znf_RING/FYVE/PHD"/>
</dbReference>
<feature type="region of interest" description="Disordered" evidence="4">
    <location>
        <begin position="103"/>
        <end position="173"/>
    </location>
</feature>
<reference evidence="6" key="1">
    <citation type="journal article" date="2020" name="Nature">
        <title>Giant virus diversity and host interactions through global metagenomics.</title>
        <authorList>
            <person name="Schulz F."/>
            <person name="Roux S."/>
            <person name="Paez-Espino D."/>
            <person name="Jungbluth S."/>
            <person name="Walsh D.A."/>
            <person name="Denef V.J."/>
            <person name="McMahon K.D."/>
            <person name="Konstantinidis K.T."/>
            <person name="Eloe-Fadrosh E.A."/>
            <person name="Kyrpides N.C."/>
            <person name="Woyke T."/>
        </authorList>
    </citation>
    <scope>NUCLEOTIDE SEQUENCE</scope>
    <source>
        <strain evidence="6">GVMAG-M-3300023174-24</strain>
    </source>
</reference>
<evidence type="ECO:0000313" key="6">
    <source>
        <dbReference type="EMBL" id="QHT17041.1"/>
    </source>
</evidence>
<dbReference type="InterPro" id="IPR053238">
    <property type="entry name" value="RING-H2_zinc_finger"/>
</dbReference>
<keyword evidence="1" id="KW-0479">Metal-binding</keyword>
<dbReference type="PROSITE" id="PS50089">
    <property type="entry name" value="ZF_RING_2"/>
    <property type="match status" value="1"/>
</dbReference>
<sequence>MDNNQNSLSSNELVNANSNELLFERIIENIINNYVDGNQNTQPMNEQQNVPRPTNNEQYVENMSMIHALRDVLLGYNTNMRDYQENIRNFLNIIHTTQLSQNNANNANNANNMNNTSENTHNQYIPQPPQHTQRQQHQQQQQQQQQQPQNRTGRTTMYNVRQPTNRPLSTSSNNRTAFTLRPIQTTPRNPINNRPIVPETQQRNETREFTQIPSIISSIFNADASILLSDRNINSRLGRGTGTGLFNNFRDVVVYPSQEQITNATRNIEFLDGSSNMNTSCPITLDEFQNGDVVRQIIPCGHMFQESALRNWFTRNVRCPVCRYDIRDYMSSAAETSGPDNNADILNNSNLMNGIDYNSDTDTDTDEYVVPSVANTTQPNPPNTPISQRTTTAANNVNRIVNNIINSTTRTLDEMLNSYMSNYTDVSDNLIYRVEIPLYYNEYYDSSDNYIGAGDLMPDYD</sequence>
<dbReference type="Gene3D" id="3.30.40.10">
    <property type="entry name" value="Zinc/RING finger domain, C3HC4 (zinc finger)"/>
    <property type="match status" value="1"/>
</dbReference>
<feature type="compositionally biased region" description="Low complexity" evidence="4">
    <location>
        <begin position="130"/>
        <end position="149"/>
    </location>
</feature>
<evidence type="ECO:0000256" key="2">
    <source>
        <dbReference type="ARBA" id="ARBA00022771"/>
    </source>
</evidence>
<evidence type="ECO:0000256" key="4">
    <source>
        <dbReference type="SAM" id="MobiDB-lite"/>
    </source>
</evidence>
<keyword evidence="2" id="KW-0863">Zinc-finger</keyword>
<dbReference type="AlphaFoldDB" id="A0A6C0DKT7"/>
<dbReference type="PANTHER" id="PTHR14155:SF627">
    <property type="entry name" value="OS06G0192800 PROTEIN"/>
    <property type="match status" value="1"/>
</dbReference>
<feature type="compositionally biased region" description="Polar residues" evidence="4">
    <location>
        <begin position="150"/>
        <end position="173"/>
    </location>
</feature>
<accession>A0A6C0DKT7</accession>
<organism evidence="6">
    <name type="scientific">viral metagenome</name>
    <dbReference type="NCBI Taxonomy" id="1070528"/>
    <lineage>
        <taxon>unclassified sequences</taxon>
        <taxon>metagenomes</taxon>
        <taxon>organismal metagenomes</taxon>
    </lineage>
</organism>
<keyword evidence="3" id="KW-0862">Zinc</keyword>
<dbReference type="GO" id="GO:0008270">
    <property type="term" value="F:zinc ion binding"/>
    <property type="evidence" value="ECO:0007669"/>
    <property type="project" value="UniProtKB-KW"/>
</dbReference>
<dbReference type="InterPro" id="IPR001841">
    <property type="entry name" value="Znf_RING"/>
</dbReference>
<evidence type="ECO:0000259" key="5">
    <source>
        <dbReference type="PROSITE" id="PS50089"/>
    </source>
</evidence>
<evidence type="ECO:0000256" key="3">
    <source>
        <dbReference type="ARBA" id="ARBA00022833"/>
    </source>
</evidence>
<feature type="compositionally biased region" description="Low complexity" evidence="4">
    <location>
        <begin position="103"/>
        <end position="115"/>
    </location>
</feature>
<dbReference type="PANTHER" id="PTHR14155">
    <property type="entry name" value="RING FINGER DOMAIN-CONTAINING"/>
    <property type="match status" value="1"/>
</dbReference>
<feature type="compositionally biased region" description="Polar residues" evidence="4">
    <location>
        <begin position="116"/>
        <end position="125"/>
    </location>
</feature>
<dbReference type="EMBL" id="MN739631">
    <property type="protein sequence ID" value="QHT17041.1"/>
    <property type="molecule type" value="Genomic_DNA"/>
</dbReference>
<name>A0A6C0DKT7_9ZZZZ</name>
<evidence type="ECO:0000256" key="1">
    <source>
        <dbReference type="ARBA" id="ARBA00022723"/>
    </source>
</evidence>
<feature type="domain" description="RING-type" evidence="5">
    <location>
        <begin position="281"/>
        <end position="323"/>
    </location>
</feature>
<dbReference type="SUPFAM" id="SSF57850">
    <property type="entry name" value="RING/U-box"/>
    <property type="match status" value="1"/>
</dbReference>
<dbReference type="Pfam" id="PF13639">
    <property type="entry name" value="zf-RING_2"/>
    <property type="match status" value="1"/>
</dbReference>
<protein>
    <recommendedName>
        <fullName evidence="5">RING-type domain-containing protein</fullName>
    </recommendedName>
</protein>